<protein>
    <recommendedName>
        <fullName evidence="3 8">Dihydrofolate reductase</fullName>
        <ecNumber evidence="3 8">1.5.1.3</ecNumber>
    </recommendedName>
</protein>
<dbReference type="EC" id="1.5.1.3" evidence="3 8"/>
<comment type="catalytic activity">
    <reaction evidence="8">
        <text>(6S)-5,6,7,8-tetrahydrofolate + NADP(+) = 7,8-dihydrofolate + NADPH + H(+)</text>
        <dbReference type="Rhea" id="RHEA:15009"/>
        <dbReference type="ChEBI" id="CHEBI:15378"/>
        <dbReference type="ChEBI" id="CHEBI:57451"/>
        <dbReference type="ChEBI" id="CHEBI:57453"/>
        <dbReference type="ChEBI" id="CHEBI:57783"/>
        <dbReference type="ChEBI" id="CHEBI:58349"/>
        <dbReference type="EC" id="1.5.1.3"/>
    </reaction>
</comment>
<comment type="pathway">
    <text evidence="1 8">Cofactor biosynthesis; tetrahydrofolate biosynthesis; 5,6,7,8-tetrahydrofolate from 7,8-dihydrofolate: step 1/1.</text>
</comment>
<dbReference type="PRINTS" id="PR00070">
    <property type="entry name" value="DHFR"/>
</dbReference>
<keyword evidence="4 8" id="KW-0554">One-carbon metabolism</keyword>
<keyword evidence="5 8" id="KW-0521">NADP</keyword>
<evidence type="ECO:0000256" key="4">
    <source>
        <dbReference type="ARBA" id="ARBA00022563"/>
    </source>
</evidence>
<comment type="caution">
    <text evidence="10">The sequence shown here is derived from an EMBL/GenBank/DDBJ whole genome shotgun (WGS) entry which is preliminary data.</text>
</comment>
<dbReference type="Proteomes" id="UP000606008">
    <property type="component" value="Unassembled WGS sequence"/>
</dbReference>
<accession>A0ABX0QC06</accession>
<dbReference type="RefSeq" id="WP_166691381.1">
    <property type="nucleotide sequence ID" value="NZ_WAEL01000002.1"/>
</dbReference>
<feature type="domain" description="DHFR" evidence="9">
    <location>
        <begin position="2"/>
        <end position="176"/>
    </location>
</feature>
<proteinExistence type="inferred from homology"/>
<dbReference type="EMBL" id="WAEL01000002">
    <property type="protein sequence ID" value="NID09911.1"/>
    <property type="molecule type" value="Genomic_DNA"/>
</dbReference>
<dbReference type="PANTHER" id="PTHR48069">
    <property type="entry name" value="DIHYDROFOLATE REDUCTASE"/>
    <property type="match status" value="1"/>
</dbReference>
<dbReference type="CDD" id="cd00209">
    <property type="entry name" value="DHFR"/>
    <property type="match status" value="1"/>
</dbReference>
<dbReference type="PIRSF" id="PIRSF000194">
    <property type="entry name" value="DHFR"/>
    <property type="match status" value="1"/>
</dbReference>
<dbReference type="Pfam" id="PF00186">
    <property type="entry name" value="DHFR_1"/>
    <property type="match status" value="1"/>
</dbReference>
<gene>
    <name evidence="10" type="ORF">F7231_06985</name>
</gene>
<evidence type="ECO:0000256" key="6">
    <source>
        <dbReference type="ARBA" id="ARBA00023002"/>
    </source>
</evidence>
<evidence type="ECO:0000313" key="11">
    <source>
        <dbReference type="Proteomes" id="UP000606008"/>
    </source>
</evidence>
<dbReference type="SUPFAM" id="SSF53597">
    <property type="entry name" value="Dihydrofolate reductase-like"/>
    <property type="match status" value="1"/>
</dbReference>
<evidence type="ECO:0000256" key="8">
    <source>
        <dbReference type="PIRNR" id="PIRNR000194"/>
    </source>
</evidence>
<dbReference type="InterPro" id="IPR012259">
    <property type="entry name" value="DHFR"/>
</dbReference>
<dbReference type="PROSITE" id="PS51330">
    <property type="entry name" value="DHFR_2"/>
    <property type="match status" value="1"/>
</dbReference>
<evidence type="ECO:0000256" key="3">
    <source>
        <dbReference type="ARBA" id="ARBA00012856"/>
    </source>
</evidence>
<sequence length="177" mass="19809">MLISLIAAMAQNRVIGRDRPDGRPDLPWHLPDDFAYFKQKTSGHAIIMGRKSLDALGKPLPKRTNIVISRNPDFQFDGVTVVNTLEAALEAAQQAEAAHNQAGHETAELFVIGGAEIYALALPMANRIYLTEVQRTYEGNASFPEFDKTIWQEVSRQSHPADDRHEAAFDFVVYEKM</sequence>
<dbReference type="PANTHER" id="PTHR48069:SF3">
    <property type="entry name" value="DIHYDROFOLATE REDUCTASE"/>
    <property type="match status" value="1"/>
</dbReference>
<dbReference type="InterPro" id="IPR001796">
    <property type="entry name" value="DHFR_dom"/>
</dbReference>
<evidence type="ECO:0000256" key="2">
    <source>
        <dbReference type="ARBA" id="ARBA00009539"/>
    </source>
</evidence>
<keyword evidence="11" id="KW-1185">Reference proteome</keyword>
<dbReference type="InterPro" id="IPR024072">
    <property type="entry name" value="DHFR-like_dom_sf"/>
</dbReference>
<evidence type="ECO:0000256" key="5">
    <source>
        <dbReference type="ARBA" id="ARBA00022857"/>
    </source>
</evidence>
<comment type="function">
    <text evidence="7 8">Key enzyme in folate metabolism. Catalyzes an essential reaction for de novo glycine and purine synthesis, and for DNA precursor synthesis.</text>
</comment>
<keyword evidence="6 8" id="KW-0560">Oxidoreductase</keyword>
<name>A0ABX0QC06_9BACT</name>
<comment type="similarity">
    <text evidence="2 8">Belongs to the dihydrofolate reductase family.</text>
</comment>
<evidence type="ECO:0000256" key="7">
    <source>
        <dbReference type="ARBA" id="ARBA00025067"/>
    </source>
</evidence>
<organism evidence="10 11">
    <name type="scientific">Fibrivirga algicola</name>
    <dbReference type="NCBI Taxonomy" id="2950420"/>
    <lineage>
        <taxon>Bacteria</taxon>
        <taxon>Pseudomonadati</taxon>
        <taxon>Bacteroidota</taxon>
        <taxon>Cytophagia</taxon>
        <taxon>Cytophagales</taxon>
        <taxon>Spirosomataceae</taxon>
        <taxon>Fibrivirga</taxon>
    </lineage>
</organism>
<evidence type="ECO:0000259" key="9">
    <source>
        <dbReference type="PROSITE" id="PS51330"/>
    </source>
</evidence>
<evidence type="ECO:0000313" key="10">
    <source>
        <dbReference type="EMBL" id="NID09911.1"/>
    </source>
</evidence>
<reference evidence="10" key="1">
    <citation type="submission" date="2024-05" db="EMBL/GenBank/DDBJ databases">
        <authorList>
            <person name="Jung D.-H."/>
        </authorList>
    </citation>
    <scope>NUCLEOTIDE SEQUENCE</scope>
    <source>
        <strain evidence="10">JA-25</strain>
    </source>
</reference>
<dbReference type="Gene3D" id="3.40.430.10">
    <property type="entry name" value="Dihydrofolate Reductase, subunit A"/>
    <property type="match status" value="1"/>
</dbReference>
<evidence type="ECO:0000256" key="1">
    <source>
        <dbReference type="ARBA" id="ARBA00004903"/>
    </source>
</evidence>